<dbReference type="Gene3D" id="3.90.1150.10">
    <property type="entry name" value="Aspartate Aminotransferase, domain 1"/>
    <property type="match status" value="1"/>
</dbReference>
<evidence type="ECO:0000256" key="3">
    <source>
        <dbReference type="ARBA" id="ARBA00022898"/>
    </source>
</evidence>
<keyword evidence="8" id="KW-1185">Reference proteome</keyword>
<name>A0ABP9NMT1_9PSEU</name>
<feature type="domain" description="Aminotransferase class I/classII large" evidence="6">
    <location>
        <begin position="32"/>
        <end position="378"/>
    </location>
</feature>
<evidence type="ECO:0000256" key="5">
    <source>
        <dbReference type="ARBA" id="ARBA00037974"/>
    </source>
</evidence>
<dbReference type="InterPro" id="IPR015421">
    <property type="entry name" value="PyrdxlP-dep_Trfase_major"/>
</dbReference>
<dbReference type="InterPro" id="IPR015424">
    <property type="entry name" value="PyrdxlP-dep_Trfase"/>
</dbReference>
<dbReference type="CDD" id="cd00609">
    <property type="entry name" value="AAT_like"/>
    <property type="match status" value="1"/>
</dbReference>
<comment type="similarity">
    <text evidence="5">Belongs to the class-II pyridoxal-phosphate-dependent aminotransferase family. MalY/PatB cystathionine beta-lyase subfamily.</text>
</comment>
<dbReference type="PANTHER" id="PTHR43525:SF2">
    <property type="entry name" value="CYSTATHIONINE BETA-LYASE-RELATED"/>
    <property type="match status" value="1"/>
</dbReference>
<evidence type="ECO:0000313" key="7">
    <source>
        <dbReference type="EMBL" id="GAA5126013.1"/>
    </source>
</evidence>
<evidence type="ECO:0000259" key="6">
    <source>
        <dbReference type="Pfam" id="PF00155"/>
    </source>
</evidence>
<dbReference type="SUPFAM" id="SSF53383">
    <property type="entry name" value="PLP-dependent transferases"/>
    <property type="match status" value="1"/>
</dbReference>
<evidence type="ECO:0000256" key="4">
    <source>
        <dbReference type="ARBA" id="ARBA00023239"/>
    </source>
</evidence>
<dbReference type="Gene3D" id="3.40.640.10">
    <property type="entry name" value="Type I PLP-dependent aspartate aminotransferase-like (Major domain)"/>
    <property type="match status" value="1"/>
</dbReference>
<dbReference type="InterPro" id="IPR004839">
    <property type="entry name" value="Aminotransferase_I/II_large"/>
</dbReference>
<dbReference type="EMBL" id="BAABJO010000015">
    <property type="protein sequence ID" value="GAA5126013.1"/>
    <property type="molecule type" value="Genomic_DNA"/>
</dbReference>
<dbReference type="InterPro" id="IPR051798">
    <property type="entry name" value="Class-II_PLP-Dep_Aminotrans"/>
</dbReference>
<protein>
    <recommendedName>
        <fullName evidence="2">cysteine-S-conjugate beta-lyase</fullName>
        <ecNumber evidence="2">4.4.1.13</ecNumber>
    </recommendedName>
</protein>
<keyword evidence="4" id="KW-0456">Lyase</keyword>
<dbReference type="InterPro" id="IPR015422">
    <property type="entry name" value="PyrdxlP-dep_Trfase_small"/>
</dbReference>
<evidence type="ECO:0000256" key="1">
    <source>
        <dbReference type="ARBA" id="ARBA00001933"/>
    </source>
</evidence>
<dbReference type="GO" id="GO:0008483">
    <property type="term" value="F:transaminase activity"/>
    <property type="evidence" value="ECO:0007669"/>
    <property type="project" value="UniProtKB-KW"/>
</dbReference>
<sequence length="396" mass="43339">MEPALDPLFDELTVENLRRRPGSKWRVDPDVIPASVADMDFPVAPVIADAIEHTVRHGDLGYPRWEEVHPLRTTFADRMRERYGWAVDPADVREHTDVVQGVQVLLHLGTAPGDAVAVHSPTYPPFHHTVGAMGRKRVDVPFLRTPAGWSANTAGLADAVAAHDCRALLLVNPHNPTGRVLTRDELAEIAAIARRHDLLVISDEIHAELAFAPHRHVPFASLDDDTAARTVTLTSASKAFNLAGLRCSVAHFGPRRLLTLRDAEPTELYGAVGTLSVVAAVAAWRDGADWQARLLRVLDRNRRRVAAAVASWTHDPDPMPEATYLYWFCADALGLGDDPLDEVLTRARVLLSGGPVFGEEGRRHLRLNYATGAAVLEDVLGRLGALAQERAEGTRP</sequence>
<dbReference type="Pfam" id="PF00155">
    <property type="entry name" value="Aminotran_1_2"/>
    <property type="match status" value="1"/>
</dbReference>
<evidence type="ECO:0000313" key="8">
    <source>
        <dbReference type="Proteomes" id="UP001500804"/>
    </source>
</evidence>
<dbReference type="RefSeq" id="WP_345606845.1">
    <property type="nucleotide sequence ID" value="NZ_BAABJO010000015.1"/>
</dbReference>
<dbReference type="Proteomes" id="UP001500804">
    <property type="component" value="Unassembled WGS sequence"/>
</dbReference>
<organism evidence="7 8">
    <name type="scientific">Pseudonocardia adelaidensis</name>
    <dbReference type="NCBI Taxonomy" id="648754"/>
    <lineage>
        <taxon>Bacteria</taxon>
        <taxon>Bacillati</taxon>
        <taxon>Actinomycetota</taxon>
        <taxon>Actinomycetes</taxon>
        <taxon>Pseudonocardiales</taxon>
        <taxon>Pseudonocardiaceae</taxon>
        <taxon>Pseudonocardia</taxon>
    </lineage>
</organism>
<comment type="caution">
    <text evidence="7">The sequence shown here is derived from an EMBL/GenBank/DDBJ whole genome shotgun (WGS) entry which is preliminary data.</text>
</comment>
<dbReference type="PANTHER" id="PTHR43525">
    <property type="entry name" value="PROTEIN MALY"/>
    <property type="match status" value="1"/>
</dbReference>
<keyword evidence="3" id="KW-0663">Pyridoxal phosphate</keyword>
<gene>
    <name evidence="7" type="ORF">GCM10023320_41170</name>
</gene>
<evidence type="ECO:0000256" key="2">
    <source>
        <dbReference type="ARBA" id="ARBA00012224"/>
    </source>
</evidence>
<keyword evidence="7" id="KW-0032">Aminotransferase</keyword>
<dbReference type="EC" id="4.4.1.13" evidence="2"/>
<reference evidence="8" key="1">
    <citation type="journal article" date="2019" name="Int. J. Syst. Evol. Microbiol.">
        <title>The Global Catalogue of Microorganisms (GCM) 10K type strain sequencing project: providing services to taxonomists for standard genome sequencing and annotation.</title>
        <authorList>
            <consortium name="The Broad Institute Genomics Platform"/>
            <consortium name="The Broad Institute Genome Sequencing Center for Infectious Disease"/>
            <person name="Wu L."/>
            <person name="Ma J."/>
        </authorList>
    </citation>
    <scope>NUCLEOTIDE SEQUENCE [LARGE SCALE GENOMIC DNA]</scope>
    <source>
        <strain evidence="8">JCM 18302</strain>
    </source>
</reference>
<comment type="cofactor">
    <cofactor evidence="1">
        <name>pyridoxal 5'-phosphate</name>
        <dbReference type="ChEBI" id="CHEBI:597326"/>
    </cofactor>
</comment>
<accession>A0ABP9NMT1</accession>
<proteinExistence type="inferred from homology"/>
<keyword evidence="7" id="KW-0808">Transferase</keyword>